<dbReference type="SUPFAM" id="SSF49265">
    <property type="entry name" value="Fibronectin type III"/>
    <property type="match status" value="1"/>
</dbReference>
<dbReference type="InterPro" id="IPR013783">
    <property type="entry name" value="Ig-like_fold"/>
</dbReference>
<dbReference type="STRING" id="155865.SAMN05216515_10228"/>
<protein>
    <recommendedName>
        <fullName evidence="2">Fibronectin type-III domain-containing protein</fullName>
    </recommendedName>
</protein>
<name>A0A1I7EVL5_9FIRM</name>
<reference evidence="3 4" key="1">
    <citation type="submission" date="2016-10" db="EMBL/GenBank/DDBJ databases">
        <authorList>
            <person name="de Groot N.N."/>
        </authorList>
    </citation>
    <scope>NUCLEOTIDE SEQUENCE [LARGE SCALE GENOMIC DNA]</scope>
    <source>
        <strain evidence="3 4">KHGC13</strain>
    </source>
</reference>
<dbReference type="Proteomes" id="UP000198817">
    <property type="component" value="Unassembled WGS sequence"/>
</dbReference>
<feature type="domain" description="Fibronectin type-III" evidence="2">
    <location>
        <begin position="141"/>
        <end position="242"/>
    </location>
</feature>
<dbReference type="InterPro" id="IPR036116">
    <property type="entry name" value="FN3_sf"/>
</dbReference>
<dbReference type="RefSeq" id="WP_090469030.1">
    <property type="nucleotide sequence ID" value="NZ_FOWF01000002.1"/>
</dbReference>
<sequence>MKISRVKTALCLTAALAVSSGALLPASAAVKDGTYLANVSLHNQMFRIYEEDNSTCRLTVKNGRMTALIRLNGTGYDRLYAGTKENAPADSAGAIEAVTDGEGLCTYRVPVKALDQEMNLAAHSKKYDRWYDRTLSFSLKQPGSLRAVSPKKHLAKVSWKKVDWDEIEAAQKPGYELQYGLKKNLKGGKTLSVKKAGTTVKTIRGLKSGKKYYFRIRSTRQNTAGTKTAKFAWSSVKAVRVR</sequence>
<dbReference type="PROSITE" id="PS50853">
    <property type="entry name" value="FN3"/>
    <property type="match status" value="1"/>
</dbReference>
<proteinExistence type="predicted"/>
<gene>
    <name evidence="3" type="ORF">SAMN05216508_10128</name>
</gene>
<dbReference type="EMBL" id="FPBT01000001">
    <property type="protein sequence ID" value="SFU27949.1"/>
    <property type="molecule type" value="Genomic_DNA"/>
</dbReference>
<dbReference type="AlphaFoldDB" id="A0A1I7EVL5"/>
<dbReference type="OrthoDB" id="9812528at2"/>
<evidence type="ECO:0000313" key="3">
    <source>
        <dbReference type="EMBL" id="SFU27949.1"/>
    </source>
</evidence>
<dbReference type="CDD" id="cd00063">
    <property type="entry name" value="FN3"/>
    <property type="match status" value="1"/>
</dbReference>
<dbReference type="InterPro" id="IPR003961">
    <property type="entry name" value="FN3_dom"/>
</dbReference>
<organism evidence="3 4">
    <name type="scientific">Eubacterium pyruvativorans</name>
    <dbReference type="NCBI Taxonomy" id="155865"/>
    <lineage>
        <taxon>Bacteria</taxon>
        <taxon>Bacillati</taxon>
        <taxon>Bacillota</taxon>
        <taxon>Clostridia</taxon>
        <taxon>Eubacteriales</taxon>
        <taxon>Eubacteriaceae</taxon>
        <taxon>Eubacterium</taxon>
    </lineage>
</organism>
<feature type="signal peptide" evidence="1">
    <location>
        <begin position="1"/>
        <end position="28"/>
    </location>
</feature>
<evidence type="ECO:0000259" key="2">
    <source>
        <dbReference type="PROSITE" id="PS50853"/>
    </source>
</evidence>
<keyword evidence="1" id="KW-0732">Signal</keyword>
<feature type="chain" id="PRO_5011785821" description="Fibronectin type-III domain-containing protein" evidence="1">
    <location>
        <begin position="29"/>
        <end position="242"/>
    </location>
</feature>
<dbReference type="Gene3D" id="2.60.40.10">
    <property type="entry name" value="Immunoglobulins"/>
    <property type="match status" value="1"/>
</dbReference>
<dbReference type="SMART" id="SM00060">
    <property type="entry name" value="FN3"/>
    <property type="match status" value="1"/>
</dbReference>
<accession>A0A1I7EVL5</accession>
<evidence type="ECO:0000313" key="4">
    <source>
        <dbReference type="Proteomes" id="UP000198817"/>
    </source>
</evidence>
<keyword evidence="4" id="KW-1185">Reference proteome</keyword>
<evidence type="ECO:0000256" key="1">
    <source>
        <dbReference type="SAM" id="SignalP"/>
    </source>
</evidence>